<comment type="subcellular location">
    <subcellularLocation>
        <location evidence="1 13">Cytoplasm</location>
    </subcellularLocation>
</comment>
<feature type="binding site" evidence="14">
    <location>
        <position position="52"/>
    </location>
    <ligand>
        <name>ATP</name>
        <dbReference type="ChEBI" id="CHEBI:30616"/>
    </ligand>
</feature>
<dbReference type="EMBL" id="DSWI01000014">
    <property type="protein sequence ID" value="HFG20354.1"/>
    <property type="molecule type" value="Genomic_DNA"/>
</dbReference>
<dbReference type="Pfam" id="PF03481">
    <property type="entry name" value="Sua5_C"/>
    <property type="match status" value="1"/>
</dbReference>
<sequence length="327" mass="35507">MVVPPTPENLERAAQIIRNGGLVAFPTETVYGLGANALDAMAVAKIFEAKERPSFDPLIVHVSDREMLQRVVREVPALAEQLIARFWPGPLTLVLPKSELVPEIVTAGLPTVAVRMPAHPVAQALIRQAGVPVAAPSANPFGYLSPTRAEHVERMLGERVDLILDGGRTEFGVESTIVLLAEKPVVLRYGAVALEALEQVVGEVALQVEEREKPLVPGQLPQHYAPQTPIRIAAPEDIPPPQRKRAGYLAFREVPKGFKVVKVLSPTGNLLEAAAHLFEALHQLDRLGLEAIYAEPIPEVGLGRAIMDRLRRASTKPLNPTLPRGRA</sequence>
<protein>
    <recommendedName>
        <fullName evidence="4 13">Threonylcarbamoyl-AMP synthase</fullName>
        <shortName evidence="13">TC-AMP synthase</shortName>
        <ecNumber evidence="3 13">2.7.7.87</ecNumber>
    </recommendedName>
    <alternativeName>
        <fullName evidence="11 13">L-threonylcarbamoyladenylate synthase</fullName>
    </alternativeName>
</protein>
<keyword evidence="10 13" id="KW-0067">ATP-binding</keyword>
<comment type="caution">
    <text evidence="16">The sequence shown here is derived from an EMBL/GenBank/DDBJ whole genome shotgun (WGS) entry which is preliminary data.</text>
</comment>
<dbReference type="PIRSF" id="PIRSF004930">
    <property type="entry name" value="Tln_factor_SUA5"/>
    <property type="match status" value="1"/>
</dbReference>
<name>A0A7C3DMM0_MEIRU</name>
<feature type="binding site" evidence="14">
    <location>
        <position position="145"/>
    </location>
    <ligand>
        <name>ATP</name>
        <dbReference type="ChEBI" id="CHEBI:30616"/>
    </ligand>
</feature>
<evidence type="ECO:0000256" key="1">
    <source>
        <dbReference type="ARBA" id="ARBA00004496"/>
    </source>
</evidence>
<dbReference type="FunFam" id="3.90.870.10:FF:000009">
    <property type="entry name" value="Threonylcarbamoyl-AMP synthase, putative"/>
    <property type="match status" value="1"/>
</dbReference>
<organism evidence="16">
    <name type="scientific">Meiothermus ruber</name>
    <dbReference type="NCBI Taxonomy" id="277"/>
    <lineage>
        <taxon>Bacteria</taxon>
        <taxon>Thermotogati</taxon>
        <taxon>Deinococcota</taxon>
        <taxon>Deinococci</taxon>
        <taxon>Thermales</taxon>
        <taxon>Thermaceae</taxon>
        <taxon>Meiothermus</taxon>
    </lineage>
</organism>
<evidence type="ECO:0000256" key="7">
    <source>
        <dbReference type="ARBA" id="ARBA00022694"/>
    </source>
</evidence>
<keyword evidence="7 13" id="KW-0819">tRNA processing</keyword>
<comment type="catalytic activity">
    <reaction evidence="12 13">
        <text>L-threonine + hydrogencarbonate + ATP = L-threonylcarbamoyladenylate + diphosphate + H2O</text>
        <dbReference type="Rhea" id="RHEA:36407"/>
        <dbReference type="ChEBI" id="CHEBI:15377"/>
        <dbReference type="ChEBI" id="CHEBI:17544"/>
        <dbReference type="ChEBI" id="CHEBI:30616"/>
        <dbReference type="ChEBI" id="CHEBI:33019"/>
        <dbReference type="ChEBI" id="CHEBI:57926"/>
        <dbReference type="ChEBI" id="CHEBI:73682"/>
        <dbReference type="EC" id="2.7.7.87"/>
    </reaction>
</comment>
<evidence type="ECO:0000256" key="12">
    <source>
        <dbReference type="ARBA" id="ARBA00048366"/>
    </source>
</evidence>
<evidence type="ECO:0000313" key="16">
    <source>
        <dbReference type="EMBL" id="HFG20354.1"/>
    </source>
</evidence>
<keyword evidence="9 13" id="KW-0547">Nucleotide-binding</keyword>
<dbReference type="InterPro" id="IPR050156">
    <property type="entry name" value="TC-AMP_synthase_SUA5"/>
</dbReference>
<feature type="binding site" evidence="14">
    <location>
        <position position="175"/>
    </location>
    <ligand>
        <name>L-threonine</name>
        <dbReference type="ChEBI" id="CHEBI:57926"/>
    </ligand>
</feature>
<feature type="binding site" evidence="14">
    <location>
        <position position="188"/>
    </location>
    <ligand>
        <name>ATP</name>
        <dbReference type="ChEBI" id="CHEBI:30616"/>
    </ligand>
</feature>
<evidence type="ECO:0000256" key="10">
    <source>
        <dbReference type="ARBA" id="ARBA00022840"/>
    </source>
</evidence>
<dbReference type="Pfam" id="PF01300">
    <property type="entry name" value="Sua5_yciO_yrdC"/>
    <property type="match status" value="1"/>
</dbReference>
<evidence type="ECO:0000256" key="2">
    <source>
        <dbReference type="ARBA" id="ARBA00007663"/>
    </source>
</evidence>
<dbReference type="InterPro" id="IPR017945">
    <property type="entry name" value="DHBP_synth_RibB-like_a/b_dom"/>
</dbReference>
<gene>
    <name evidence="16" type="ORF">ENS82_06470</name>
</gene>
<dbReference type="SUPFAM" id="SSF55821">
    <property type="entry name" value="YrdC/RibB"/>
    <property type="match status" value="1"/>
</dbReference>
<evidence type="ECO:0000256" key="5">
    <source>
        <dbReference type="ARBA" id="ARBA00022490"/>
    </source>
</evidence>
<feature type="binding site" evidence="14">
    <location>
        <position position="29"/>
    </location>
    <ligand>
        <name>L-threonine</name>
        <dbReference type="ChEBI" id="CHEBI:57926"/>
    </ligand>
</feature>
<dbReference type="InterPro" id="IPR005145">
    <property type="entry name" value="Sua5_C"/>
</dbReference>
<dbReference type="Gene3D" id="3.40.50.11030">
    <property type="entry name" value="Threonylcarbamoyl-AMP synthase, C-terminal domain"/>
    <property type="match status" value="1"/>
</dbReference>
<evidence type="ECO:0000259" key="15">
    <source>
        <dbReference type="PROSITE" id="PS51163"/>
    </source>
</evidence>
<evidence type="ECO:0000256" key="13">
    <source>
        <dbReference type="PIRNR" id="PIRNR004930"/>
    </source>
</evidence>
<dbReference type="PROSITE" id="PS51163">
    <property type="entry name" value="YRDC"/>
    <property type="match status" value="1"/>
</dbReference>
<accession>A0A7C3DMM0</accession>
<dbReference type="GO" id="GO:0005524">
    <property type="term" value="F:ATP binding"/>
    <property type="evidence" value="ECO:0007669"/>
    <property type="project" value="UniProtKB-UniRule"/>
</dbReference>
<feature type="domain" description="YrdC-like" evidence="15">
    <location>
        <begin position="7"/>
        <end position="192"/>
    </location>
</feature>
<dbReference type="InterPro" id="IPR038385">
    <property type="entry name" value="Sua5/YwlC_C"/>
</dbReference>
<comment type="function">
    <text evidence="13">Required for the formation of a threonylcarbamoyl group on adenosine at position 37 (t(6)A37) in tRNAs that read codons beginning with adenine.</text>
</comment>
<keyword evidence="6 13" id="KW-0808">Transferase</keyword>
<evidence type="ECO:0000256" key="8">
    <source>
        <dbReference type="ARBA" id="ARBA00022695"/>
    </source>
</evidence>
<dbReference type="GO" id="GO:0000049">
    <property type="term" value="F:tRNA binding"/>
    <property type="evidence" value="ECO:0007669"/>
    <property type="project" value="TreeGrafter"/>
</dbReference>
<dbReference type="GO" id="GO:0005737">
    <property type="term" value="C:cytoplasm"/>
    <property type="evidence" value="ECO:0007669"/>
    <property type="project" value="UniProtKB-SubCell"/>
</dbReference>
<evidence type="ECO:0000256" key="4">
    <source>
        <dbReference type="ARBA" id="ARBA00015492"/>
    </source>
</evidence>
<feature type="binding site" evidence="14">
    <location>
        <position position="61"/>
    </location>
    <ligand>
        <name>L-threonine</name>
        <dbReference type="ChEBI" id="CHEBI:57926"/>
    </ligand>
</feature>
<dbReference type="NCBIfam" id="TIGR00057">
    <property type="entry name" value="L-threonylcarbamoyladenylate synthase"/>
    <property type="match status" value="1"/>
</dbReference>
<keyword evidence="8 13" id="KW-0548">Nucleotidyltransferase</keyword>
<feature type="binding site" evidence="14">
    <location>
        <position position="135"/>
    </location>
    <ligand>
        <name>L-threonine</name>
        <dbReference type="ChEBI" id="CHEBI:57926"/>
    </ligand>
</feature>
<dbReference type="GO" id="GO:0061710">
    <property type="term" value="F:L-threonylcarbamoyladenylate synthase"/>
    <property type="evidence" value="ECO:0007669"/>
    <property type="project" value="UniProtKB-EC"/>
</dbReference>
<dbReference type="GO" id="GO:0006450">
    <property type="term" value="P:regulation of translational fidelity"/>
    <property type="evidence" value="ECO:0007669"/>
    <property type="project" value="TreeGrafter"/>
</dbReference>
<feature type="binding site" evidence="14">
    <location>
        <position position="137"/>
    </location>
    <ligand>
        <name>ATP</name>
        <dbReference type="ChEBI" id="CHEBI:30616"/>
    </ligand>
</feature>
<dbReference type="EC" id="2.7.7.87" evidence="3 13"/>
<keyword evidence="5 13" id="KW-0963">Cytoplasm</keyword>
<dbReference type="PANTHER" id="PTHR17490:SF16">
    <property type="entry name" value="THREONYLCARBAMOYL-AMP SYNTHASE"/>
    <property type="match status" value="1"/>
</dbReference>
<comment type="similarity">
    <text evidence="2 13">Belongs to the SUA5 family.</text>
</comment>
<evidence type="ECO:0000256" key="9">
    <source>
        <dbReference type="ARBA" id="ARBA00022741"/>
    </source>
</evidence>
<dbReference type="GO" id="GO:0008033">
    <property type="term" value="P:tRNA processing"/>
    <property type="evidence" value="ECO:0007669"/>
    <property type="project" value="UniProtKB-KW"/>
</dbReference>
<dbReference type="AlphaFoldDB" id="A0A7C3DMM0"/>
<evidence type="ECO:0000256" key="14">
    <source>
        <dbReference type="PIRSR" id="PIRSR004930-1"/>
    </source>
</evidence>
<reference evidence="16" key="1">
    <citation type="journal article" date="2020" name="mSystems">
        <title>Genome- and Community-Level Interaction Insights into Carbon Utilization and Element Cycling Functions of Hydrothermarchaeota in Hydrothermal Sediment.</title>
        <authorList>
            <person name="Zhou Z."/>
            <person name="Liu Y."/>
            <person name="Xu W."/>
            <person name="Pan J."/>
            <person name="Luo Z.H."/>
            <person name="Li M."/>
        </authorList>
    </citation>
    <scope>NUCLEOTIDE SEQUENCE [LARGE SCALE GENOMIC DNA]</scope>
    <source>
        <strain evidence="16">SpSt-524</strain>
    </source>
</reference>
<feature type="binding site" evidence="14">
    <location>
        <position position="111"/>
    </location>
    <ligand>
        <name>ATP</name>
        <dbReference type="ChEBI" id="CHEBI:30616"/>
    </ligand>
</feature>
<feature type="binding site" evidence="14">
    <location>
        <position position="115"/>
    </location>
    <ligand>
        <name>L-threonine</name>
        <dbReference type="ChEBI" id="CHEBI:57926"/>
    </ligand>
</feature>
<dbReference type="Gene3D" id="3.90.870.10">
    <property type="entry name" value="DHBP synthase"/>
    <property type="match status" value="1"/>
</dbReference>
<dbReference type="InterPro" id="IPR006070">
    <property type="entry name" value="Sua5-like_dom"/>
</dbReference>
<dbReference type="InterPro" id="IPR010923">
    <property type="entry name" value="T(6)A37_SUA5"/>
</dbReference>
<dbReference type="GO" id="GO:0003725">
    <property type="term" value="F:double-stranded RNA binding"/>
    <property type="evidence" value="ECO:0007669"/>
    <property type="project" value="UniProtKB-UniRule"/>
</dbReference>
<dbReference type="PANTHER" id="PTHR17490">
    <property type="entry name" value="SUA5"/>
    <property type="match status" value="1"/>
</dbReference>
<feature type="binding site" evidence="14">
    <location>
        <position position="224"/>
    </location>
    <ligand>
        <name>ATP</name>
        <dbReference type="ChEBI" id="CHEBI:30616"/>
    </ligand>
</feature>
<proteinExistence type="inferred from homology"/>
<evidence type="ECO:0000256" key="6">
    <source>
        <dbReference type="ARBA" id="ARBA00022679"/>
    </source>
</evidence>
<evidence type="ECO:0000256" key="11">
    <source>
        <dbReference type="ARBA" id="ARBA00029774"/>
    </source>
</evidence>
<evidence type="ECO:0000256" key="3">
    <source>
        <dbReference type="ARBA" id="ARBA00012584"/>
    </source>
</evidence>